<name>A0A6F9D5Y8_9ASCI</name>
<keyword evidence="6" id="KW-0862">Zinc</keyword>
<evidence type="ECO:0000256" key="7">
    <source>
        <dbReference type="ARBA" id="ARBA00022917"/>
    </source>
</evidence>
<comment type="cofactor">
    <cofactor evidence="1">
        <name>Zn(2+)</name>
        <dbReference type="ChEBI" id="CHEBI:29105"/>
    </cofactor>
</comment>
<dbReference type="SUPFAM" id="SSF55186">
    <property type="entry name" value="ThrRS/AlaRS common domain"/>
    <property type="match status" value="1"/>
</dbReference>
<dbReference type="AlphaFoldDB" id="A0A6F9D5Y8"/>
<dbReference type="GO" id="GO:0004812">
    <property type="term" value="F:aminoacyl-tRNA ligase activity"/>
    <property type="evidence" value="ECO:0007669"/>
    <property type="project" value="InterPro"/>
</dbReference>
<dbReference type="InterPro" id="IPR018163">
    <property type="entry name" value="Thr/Ala-tRNA-synth_IIc_edit"/>
</dbReference>
<reference evidence="10" key="1">
    <citation type="submission" date="2020-04" db="EMBL/GenBank/DDBJ databases">
        <authorList>
            <person name="Neveu A P."/>
        </authorList>
    </citation>
    <scope>NUCLEOTIDE SEQUENCE</scope>
    <source>
        <tissue evidence="10">Whole embryo</tissue>
    </source>
</reference>
<dbReference type="GO" id="GO:0005737">
    <property type="term" value="C:cytoplasm"/>
    <property type="evidence" value="ECO:0007669"/>
    <property type="project" value="UniProtKB-SubCell"/>
</dbReference>
<dbReference type="InterPro" id="IPR051335">
    <property type="entry name" value="Alanyl-tRNA_Editing_Enzymes"/>
</dbReference>
<dbReference type="GO" id="GO:0002196">
    <property type="term" value="F:Ser-tRNA(Ala) deacylase activity"/>
    <property type="evidence" value="ECO:0007669"/>
    <property type="project" value="TreeGrafter"/>
</dbReference>
<comment type="function">
    <text evidence="8">Functions in trans to edit the amino acid moiety from incorrectly charged tRNA(Ala).</text>
</comment>
<dbReference type="InterPro" id="IPR012947">
    <property type="entry name" value="tRNA_SAD"/>
</dbReference>
<dbReference type="Gene3D" id="2.40.30.130">
    <property type="match status" value="1"/>
</dbReference>
<dbReference type="PANTHER" id="PTHR43462">
    <property type="entry name" value="ALANYL-TRNA EDITING PROTEIN"/>
    <property type="match status" value="1"/>
</dbReference>
<evidence type="ECO:0000256" key="5">
    <source>
        <dbReference type="ARBA" id="ARBA00022723"/>
    </source>
</evidence>
<evidence type="ECO:0000256" key="8">
    <source>
        <dbReference type="ARBA" id="ARBA00053555"/>
    </source>
</evidence>
<keyword evidence="4" id="KW-0963">Cytoplasm</keyword>
<dbReference type="InterPro" id="IPR009000">
    <property type="entry name" value="Transl_B-barrel_sf"/>
</dbReference>
<keyword evidence="7" id="KW-0648">Protein biosynthesis</keyword>
<accession>A0A6F9D5Y8</accession>
<protein>
    <submittedName>
        <fullName evidence="10">Alanyl-tRNA editing protein Aarsd1-like</fullName>
    </submittedName>
</protein>
<dbReference type="EMBL" id="LR782569">
    <property type="protein sequence ID" value="CAB3219602.1"/>
    <property type="molecule type" value="mRNA"/>
</dbReference>
<feature type="domain" description="Threonyl/alanyl tRNA synthetase SAD" evidence="9">
    <location>
        <begin position="230"/>
        <end position="273"/>
    </location>
</feature>
<sequence length="444" mass="49697">MHPNLLSVFFPQITLLRSIQKLFGTFSGSNRAAVMVFMCQSDSYLTHFKTTVVACQPTECKIDAGNGKLQKIKGFNVELEDTILFPEGGGQPDDRGKINEHEVKRVIRKADKALHFIEKEIEVGQIVDVDVDWKRRFDHMQQHSAQHLITAIADHEYGYKTTSWDLGKSVSFIELDTPNISEEQRQNIEKLTNKAIQDSVAVQVHVTQVGSPLLKSVRARGLPEDHVGDVRIVDMQGIDANMCCGTHVSNLSHLQCIKLLSVEKGKKGKTNLFFLAGDRILAYNGKCYNTEKELTKLLKCGPDQHVQAVERSIKQLKLAQKNCTTLLRDIAVLEASRFKLASEDQNRLLVLHRKEGNNEFMNIISNELPDTAYLFLTVGDEKGEGMFLLKGPGTFIENCGEKVAEAICGKGLAKGTKMQGKAEKLQRKDQALLTIKEYISKQES</sequence>
<dbReference type="PANTHER" id="PTHR43462:SF1">
    <property type="entry name" value="ALANYL-TRNA EDITING PROTEIN AARSD1"/>
    <property type="match status" value="1"/>
</dbReference>
<evidence type="ECO:0000256" key="2">
    <source>
        <dbReference type="ARBA" id="ARBA00004496"/>
    </source>
</evidence>
<proteinExistence type="evidence at transcript level"/>
<gene>
    <name evidence="10" type="primary">Aarsd1</name>
</gene>
<dbReference type="FunFam" id="2.40.30.130:FF:000003">
    <property type="entry name" value="alanyl-tRNA editing protein Aarsd1"/>
    <property type="match status" value="1"/>
</dbReference>
<evidence type="ECO:0000256" key="1">
    <source>
        <dbReference type="ARBA" id="ARBA00001947"/>
    </source>
</evidence>
<dbReference type="SUPFAM" id="SSF50447">
    <property type="entry name" value="Translation proteins"/>
    <property type="match status" value="1"/>
</dbReference>
<dbReference type="GO" id="GO:0043039">
    <property type="term" value="P:tRNA aminoacylation"/>
    <property type="evidence" value="ECO:0007669"/>
    <property type="project" value="InterPro"/>
</dbReference>
<dbReference type="GO" id="GO:0006412">
    <property type="term" value="P:translation"/>
    <property type="evidence" value="ECO:0007669"/>
    <property type="project" value="UniProtKB-KW"/>
</dbReference>
<evidence type="ECO:0000259" key="9">
    <source>
        <dbReference type="SMART" id="SM00863"/>
    </source>
</evidence>
<keyword evidence="5" id="KW-0479">Metal-binding</keyword>
<dbReference type="FunFam" id="3.30.980.10:FF:000007">
    <property type="entry name" value="alanyl-tRNA editing protein Aarsd1"/>
    <property type="match status" value="1"/>
</dbReference>
<evidence type="ECO:0000256" key="3">
    <source>
        <dbReference type="ARBA" id="ARBA00008429"/>
    </source>
</evidence>
<evidence type="ECO:0000256" key="6">
    <source>
        <dbReference type="ARBA" id="ARBA00022833"/>
    </source>
</evidence>
<organism evidence="10">
    <name type="scientific">Phallusia mammillata</name>
    <dbReference type="NCBI Taxonomy" id="59560"/>
    <lineage>
        <taxon>Eukaryota</taxon>
        <taxon>Metazoa</taxon>
        <taxon>Chordata</taxon>
        <taxon>Tunicata</taxon>
        <taxon>Ascidiacea</taxon>
        <taxon>Phlebobranchia</taxon>
        <taxon>Ascidiidae</taxon>
        <taxon>Phallusia</taxon>
    </lineage>
</organism>
<evidence type="ECO:0000313" key="10">
    <source>
        <dbReference type="EMBL" id="CAB3219602.1"/>
    </source>
</evidence>
<dbReference type="Gene3D" id="3.30.980.10">
    <property type="entry name" value="Threonyl-trna Synthetase, Chain A, domain 2"/>
    <property type="match status" value="1"/>
</dbReference>
<comment type="similarity">
    <text evidence="3">Belongs to the class-II aminoacyl-tRNA synthetase family. Alax-L subfamily.</text>
</comment>
<comment type="subcellular location">
    <subcellularLocation>
        <location evidence="2">Cytoplasm</location>
    </subcellularLocation>
</comment>
<dbReference type="GO" id="GO:0005524">
    <property type="term" value="F:ATP binding"/>
    <property type="evidence" value="ECO:0007669"/>
    <property type="project" value="InterPro"/>
</dbReference>
<dbReference type="Pfam" id="PF07973">
    <property type="entry name" value="tRNA_SAD"/>
    <property type="match status" value="1"/>
</dbReference>
<evidence type="ECO:0000256" key="4">
    <source>
        <dbReference type="ARBA" id="ARBA00022490"/>
    </source>
</evidence>
<dbReference type="GO" id="GO:0046872">
    <property type="term" value="F:metal ion binding"/>
    <property type="evidence" value="ECO:0007669"/>
    <property type="project" value="UniProtKB-KW"/>
</dbReference>
<dbReference type="SMART" id="SM00863">
    <property type="entry name" value="tRNA_SAD"/>
    <property type="match status" value="1"/>
</dbReference>